<dbReference type="SMART" id="SM00283">
    <property type="entry name" value="MA"/>
    <property type="match status" value="1"/>
</dbReference>
<evidence type="ECO:0000256" key="4">
    <source>
        <dbReference type="SAM" id="MobiDB-lite"/>
    </source>
</evidence>
<comment type="similarity">
    <text evidence="2">Belongs to the methyl-accepting chemotaxis (MCP) protein family.</text>
</comment>
<dbReference type="Pfam" id="PF12729">
    <property type="entry name" value="4HB_MCP_1"/>
    <property type="match status" value="1"/>
</dbReference>
<gene>
    <name evidence="7" type="ORF">ENT08_08620</name>
</gene>
<feature type="transmembrane region" description="Helical" evidence="5">
    <location>
        <begin position="319"/>
        <end position="340"/>
    </location>
</feature>
<evidence type="ECO:0000256" key="5">
    <source>
        <dbReference type="SAM" id="Phobius"/>
    </source>
</evidence>
<sequence>MANRLKLGAKLLLSFSAMALITLLLGVVGYYTATQGHLAVQDLGTQRLPGMENLLLLSNEAQDIRGTMRTLAVPGLSREARQRQYANLQKSRENYEKAWKAYEALPKTTQEADLWQQFIPAWNAWREANNQAVELSKKIDALGIADPMALKAHIEGFTKDHYMVVQAVLRLLQDKTATFQGGDDHTTCNFGKFLPTFKTDNPELVREIQAMAEPHRRFHEAVGAIKKAVLAGNREEAQALYERQMVPAMREVFTHFEAILKVIDQSAHQFQQLQEHLLGPVTDKARNATALLEKLVDLNRELAGSRAKQAADQSAFLKWLSLMAMVIGVILALGLGIFIARSLSRTLIRMAGSLSDGSEQVAAAATQVSSASQSLAQGSSEQAASLQETSASLEEMASMTRANADNARQADALMGEAANVVDQANKAMQGLISAMQEVSQASQDTAKIIKTIDEIAFQTNLLALNAAVEAARAGEAGAGFAVVADEVRALAMRAAEAAKNTATLIETTVGKVKEGSELVSKTAQAFGQVAGSTGKVKELVAEIAAASGEQAQGVDQINRAVTEMNTVTQQTAANAEESASAAEELNAQSETMKGVVAELVALVGGGNGHSQGNGRRLGFFKKSSYLNTVKPAALRKPPVKAPKALPQSPAQAIPLEEDDFRDF</sequence>
<keyword evidence="3" id="KW-0807">Transducer</keyword>
<keyword evidence="5" id="KW-0812">Transmembrane</keyword>
<evidence type="ECO:0000256" key="3">
    <source>
        <dbReference type="PROSITE-ProRule" id="PRU00284"/>
    </source>
</evidence>
<accession>A0A7V4G9F6</accession>
<dbReference type="AlphaFoldDB" id="A0A7V4G9F6"/>
<dbReference type="SUPFAM" id="SSF58104">
    <property type="entry name" value="Methyl-accepting chemotaxis protein (MCP) signaling domain"/>
    <property type="match status" value="1"/>
</dbReference>
<dbReference type="Gene3D" id="1.20.120.30">
    <property type="entry name" value="Aspartate receptor, ligand-binding domain"/>
    <property type="match status" value="1"/>
</dbReference>
<dbReference type="PROSITE" id="PS50111">
    <property type="entry name" value="CHEMOTAXIS_TRANSDUC_2"/>
    <property type="match status" value="1"/>
</dbReference>
<protein>
    <submittedName>
        <fullName evidence="7">Methyl-accepting chemotaxis protein</fullName>
    </submittedName>
</protein>
<feature type="transmembrane region" description="Helical" evidence="5">
    <location>
        <begin position="12"/>
        <end position="33"/>
    </location>
</feature>
<dbReference type="PANTHER" id="PTHR43531:SF14">
    <property type="entry name" value="METHYL-ACCEPTING CHEMOTAXIS PROTEIN I-RELATED"/>
    <property type="match status" value="1"/>
</dbReference>
<dbReference type="Pfam" id="PF00015">
    <property type="entry name" value="MCPsignal"/>
    <property type="match status" value="1"/>
</dbReference>
<comment type="caution">
    <text evidence="7">The sequence shown here is derived from an EMBL/GenBank/DDBJ whole genome shotgun (WGS) entry which is preliminary data.</text>
</comment>
<keyword evidence="5" id="KW-0472">Membrane</keyword>
<dbReference type="GO" id="GO:0007165">
    <property type="term" value="P:signal transduction"/>
    <property type="evidence" value="ECO:0007669"/>
    <property type="project" value="UniProtKB-KW"/>
</dbReference>
<keyword evidence="1" id="KW-0488">Methylation</keyword>
<dbReference type="GO" id="GO:0006935">
    <property type="term" value="P:chemotaxis"/>
    <property type="evidence" value="ECO:0007669"/>
    <property type="project" value="TreeGrafter"/>
</dbReference>
<name>A0A7V4G9F6_9BACT</name>
<dbReference type="GO" id="GO:0005886">
    <property type="term" value="C:plasma membrane"/>
    <property type="evidence" value="ECO:0007669"/>
    <property type="project" value="TreeGrafter"/>
</dbReference>
<evidence type="ECO:0000256" key="2">
    <source>
        <dbReference type="ARBA" id="ARBA00029447"/>
    </source>
</evidence>
<dbReference type="PANTHER" id="PTHR43531">
    <property type="entry name" value="PROTEIN ICFG"/>
    <property type="match status" value="1"/>
</dbReference>
<dbReference type="GO" id="GO:0004888">
    <property type="term" value="F:transmembrane signaling receptor activity"/>
    <property type="evidence" value="ECO:0007669"/>
    <property type="project" value="TreeGrafter"/>
</dbReference>
<feature type="domain" description="Methyl-accepting transducer" evidence="6">
    <location>
        <begin position="357"/>
        <end position="586"/>
    </location>
</feature>
<reference evidence="7" key="1">
    <citation type="journal article" date="2020" name="mSystems">
        <title>Genome- and Community-Level Interaction Insights into Carbon Utilization and Element Cycling Functions of Hydrothermarchaeota in Hydrothermal Sediment.</title>
        <authorList>
            <person name="Zhou Z."/>
            <person name="Liu Y."/>
            <person name="Xu W."/>
            <person name="Pan J."/>
            <person name="Luo Z.H."/>
            <person name="Li M."/>
        </authorList>
    </citation>
    <scope>NUCLEOTIDE SEQUENCE [LARGE SCALE GENOMIC DNA]</scope>
    <source>
        <strain evidence="7">SpSt-548</strain>
    </source>
</reference>
<proteinExistence type="inferred from homology"/>
<dbReference type="InterPro" id="IPR024478">
    <property type="entry name" value="HlyB_4HB_MCP"/>
</dbReference>
<dbReference type="InterPro" id="IPR004089">
    <property type="entry name" value="MCPsignal_dom"/>
</dbReference>
<keyword evidence="5" id="KW-1133">Transmembrane helix</keyword>
<dbReference type="EMBL" id="DSXI01000510">
    <property type="protein sequence ID" value="HGS05780.1"/>
    <property type="molecule type" value="Genomic_DNA"/>
</dbReference>
<evidence type="ECO:0000256" key="1">
    <source>
        <dbReference type="ARBA" id="ARBA00022481"/>
    </source>
</evidence>
<dbReference type="Gene3D" id="1.10.287.950">
    <property type="entry name" value="Methyl-accepting chemotaxis protein"/>
    <property type="match status" value="1"/>
</dbReference>
<feature type="region of interest" description="Disordered" evidence="4">
    <location>
        <begin position="636"/>
        <end position="663"/>
    </location>
</feature>
<dbReference type="InterPro" id="IPR051310">
    <property type="entry name" value="MCP_chemotaxis"/>
</dbReference>
<evidence type="ECO:0000259" key="6">
    <source>
        <dbReference type="PROSITE" id="PS50111"/>
    </source>
</evidence>
<organism evidence="7">
    <name type="scientific">Desulfobacca acetoxidans</name>
    <dbReference type="NCBI Taxonomy" id="60893"/>
    <lineage>
        <taxon>Bacteria</taxon>
        <taxon>Pseudomonadati</taxon>
        <taxon>Thermodesulfobacteriota</taxon>
        <taxon>Desulfobaccia</taxon>
        <taxon>Desulfobaccales</taxon>
        <taxon>Desulfobaccaceae</taxon>
        <taxon>Desulfobacca</taxon>
    </lineage>
</organism>
<evidence type="ECO:0000313" key="7">
    <source>
        <dbReference type="EMBL" id="HGS05780.1"/>
    </source>
</evidence>